<sequence>MSEETVAPQPARQWVVMRNASMDLRVGAGIVGDFPRALRSAAGRPHACALVSGREAPEEVVETLRLNLCDQGFDVRLVPLERGGRDLAALEALLSQLAEARVTSDDLVCAVGGMETLSVASFACSAWYGGVSLAEVPCDLPSAVAAAVTPLALGAAGRRDVLCQDGSARYSSLDVDLFDLDPAGRELPLALALMAQTAVCDSDRSFGKLWDAADDLARGDRDAWVEQLQASVKSRGKVASASSVAVRASLEFGTTFAEALLALSPGGASRAVALADGMRFASRLAVGQGNLSVDDMFTIDELLERLGLGTAPAACAPSAADLVEKIREVRLARTNRFMLAVPRALGRVRLTAIDDDLIAEHAAAWCASRPAEQ</sequence>
<dbReference type="AlphaFoldDB" id="A0A9D2EXV2"/>
<accession>A0A9D2EXV2</accession>
<reference evidence="1" key="1">
    <citation type="journal article" date="2021" name="PeerJ">
        <title>Extensive microbial diversity within the chicken gut microbiome revealed by metagenomics and culture.</title>
        <authorList>
            <person name="Gilroy R."/>
            <person name="Ravi A."/>
            <person name="Getino M."/>
            <person name="Pursley I."/>
            <person name="Horton D.L."/>
            <person name="Alikhan N.F."/>
            <person name="Baker D."/>
            <person name="Gharbi K."/>
            <person name="Hall N."/>
            <person name="Watson M."/>
            <person name="Adriaenssens E.M."/>
            <person name="Foster-Nyarko E."/>
            <person name="Jarju S."/>
            <person name="Secka A."/>
            <person name="Antonio M."/>
            <person name="Oren A."/>
            <person name="Chaudhuri R.R."/>
            <person name="La Ragione R."/>
            <person name="Hildebrand F."/>
            <person name="Pallen M.J."/>
        </authorList>
    </citation>
    <scope>NUCLEOTIDE SEQUENCE</scope>
    <source>
        <strain evidence="1">ChiHjej12B11-14209</strain>
    </source>
</reference>
<dbReference type="Gene3D" id="1.20.1090.10">
    <property type="entry name" value="Dehydroquinate synthase-like - alpha domain"/>
    <property type="match status" value="1"/>
</dbReference>
<protein>
    <submittedName>
        <fullName evidence="1">3-dehydroquinate synthase</fullName>
    </submittedName>
</protein>
<dbReference type="EMBL" id="DXBM01000031">
    <property type="protein sequence ID" value="HIZ45988.1"/>
    <property type="molecule type" value="Genomic_DNA"/>
</dbReference>
<comment type="caution">
    <text evidence="1">The sequence shown here is derived from an EMBL/GenBank/DDBJ whole genome shotgun (WGS) entry which is preliminary data.</text>
</comment>
<dbReference type="Gene3D" id="3.40.50.1970">
    <property type="match status" value="1"/>
</dbReference>
<reference evidence="1" key="2">
    <citation type="submission" date="2021-04" db="EMBL/GenBank/DDBJ databases">
        <authorList>
            <person name="Gilroy R."/>
        </authorList>
    </citation>
    <scope>NUCLEOTIDE SEQUENCE</scope>
    <source>
        <strain evidence="1">ChiHjej12B11-14209</strain>
    </source>
</reference>
<name>A0A9D2EXV2_9ACTN</name>
<proteinExistence type="predicted"/>
<gene>
    <name evidence="1" type="ORF">IAA19_03090</name>
</gene>
<evidence type="ECO:0000313" key="2">
    <source>
        <dbReference type="Proteomes" id="UP000824062"/>
    </source>
</evidence>
<dbReference type="Proteomes" id="UP000824062">
    <property type="component" value="Unassembled WGS sequence"/>
</dbReference>
<dbReference type="SUPFAM" id="SSF56796">
    <property type="entry name" value="Dehydroquinate synthase-like"/>
    <property type="match status" value="1"/>
</dbReference>
<organism evidence="1 2">
    <name type="scientific">Candidatus Olsenella pullistercoris</name>
    <dbReference type="NCBI Taxonomy" id="2838712"/>
    <lineage>
        <taxon>Bacteria</taxon>
        <taxon>Bacillati</taxon>
        <taxon>Actinomycetota</taxon>
        <taxon>Coriobacteriia</taxon>
        <taxon>Coriobacteriales</taxon>
        <taxon>Atopobiaceae</taxon>
        <taxon>Olsenella</taxon>
    </lineage>
</organism>
<evidence type="ECO:0000313" key="1">
    <source>
        <dbReference type="EMBL" id="HIZ45988.1"/>
    </source>
</evidence>